<evidence type="ECO:0000256" key="5">
    <source>
        <dbReference type="ARBA" id="ARBA00012102"/>
    </source>
</evidence>
<keyword evidence="7 14" id="KW-0963">Cytoplasm</keyword>
<feature type="binding site" evidence="14">
    <location>
        <begin position="87"/>
        <end position="94"/>
    </location>
    <ligand>
        <name>ATP</name>
        <dbReference type="ChEBI" id="CHEBI:30616"/>
    </ligand>
</feature>
<dbReference type="InterPro" id="IPR004566">
    <property type="entry name" value="PanK"/>
</dbReference>
<evidence type="ECO:0000259" key="16">
    <source>
        <dbReference type="Pfam" id="PF00485"/>
    </source>
</evidence>
<evidence type="ECO:0000256" key="4">
    <source>
        <dbReference type="ARBA" id="ARBA00006087"/>
    </source>
</evidence>
<evidence type="ECO:0000256" key="11">
    <source>
        <dbReference type="ARBA" id="ARBA00022840"/>
    </source>
</evidence>
<dbReference type="Pfam" id="PF00485">
    <property type="entry name" value="PRK"/>
    <property type="match status" value="1"/>
</dbReference>
<dbReference type="SUPFAM" id="SSF52540">
    <property type="entry name" value="P-loop containing nucleoside triphosphate hydrolases"/>
    <property type="match status" value="1"/>
</dbReference>
<gene>
    <name evidence="14" type="primary">coaA</name>
    <name evidence="17" type="ORF">IAA89_02605</name>
</gene>
<organism evidence="17 18">
    <name type="scientific">Candidatus Gallilactobacillus intestinavium</name>
    <dbReference type="NCBI Taxonomy" id="2840838"/>
    <lineage>
        <taxon>Bacteria</taxon>
        <taxon>Bacillati</taxon>
        <taxon>Bacillota</taxon>
        <taxon>Bacilli</taxon>
        <taxon>Lactobacillales</taxon>
        <taxon>Lactobacillaceae</taxon>
        <taxon>Lactobacillaceae incertae sedis</taxon>
        <taxon>Candidatus Gallilactobacillus</taxon>
    </lineage>
</organism>
<evidence type="ECO:0000256" key="12">
    <source>
        <dbReference type="ARBA" id="ARBA00022993"/>
    </source>
</evidence>
<evidence type="ECO:0000256" key="3">
    <source>
        <dbReference type="ARBA" id="ARBA00005225"/>
    </source>
</evidence>
<keyword evidence="8 14" id="KW-0808">Transferase</keyword>
<accession>A0A9D9E4R1</accession>
<evidence type="ECO:0000256" key="13">
    <source>
        <dbReference type="ARBA" id="ARBA00032866"/>
    </source>
</evidence>
<evidence type="ECO:0000256" key="6">
    <source>
        <dbReference type="ARBA" id="ARBA00015080"/>
    </source>
</evidence>
<keyword evidence="12 14" id="KW-0173">Coenzyme A biosynthesis</keyword>
<keyword evidence="9 14" id="KW-0547">Nucleotide-binding</keyword>
<feature type="domain" description="Phosphoribulokinase/uridine kinase" evidence="16">
    <location>
        <begin position="82"/>
        <end position="221"/>
    </location>
</feature>
<comment type="subcellular location">
    <subcellularLocation>
        <location evidence="2 14 15">Cytoplasm</location>
    </subcellularLocation>
</comment>
<name>A0A9D9E4R1_9LACO</name>
<comment type="pathway">
    <text evidence="3 14 15">Cofactor biosynthesis; coenzyme A biosynthesis; CoA from (R)-pantothenate: step 1/5.</text>
</comment>
<dbReference type="NCBIfam" id="TIGR00554">
    <property type="entry name" value="panK_bact"/>
    <property type="match status" value="1"/>
</dbReference>
<dbReference type="GO" id="GO:0005524">
    <property type="term" value="F:ATP binding"/>
    <property type="evidence" value="ECO:0007669"/>
    <property type="project" value="UniProtKB-UniRule"/>
</dbReference>
<dbReference type="EC" id="2.7.1.33" evidence="5 14"/>
<evidence type="ECO:0000256" key="15">
    <source>
        <dbReference type="RuleBase" id="RU003530"/>
    </source>
</evidence>
<dbReference type="PIRSF" id="PIRSF000545">
    <property type="entry name" value="Pantothenate_kin"/>
    <property type="match status" value="1"/>
</dbReference>
<dbReference type="PANTHER" id="PTHR10285">
    <property type="entry name" value="URIDINE KINASE"/>
    <property type="match status" value="1"/>
</dbReference>
<comment type="caution">
    <text evidence="17">The sequence shown here is derived from an EMBL/GenBank/DDBJ whole genome shotgun (WGS) entry which is preliminary data.</text>
</comment>
<dbReference type="CDD" id="cd02025">
    <property type="entry name" value="PanK"/>
    <property type="match status" value="1"/>
</dbReference>
<keyword evidence="11 14" id="KW-0067">ATP-binding</keyword>
<dbReference type="GO" id="GO:0005737">
    <property type="term" value="C:cytoplasm"/>
    <property type="evidence" value="ECO:0007669"/>
    <property type="project" value="UniProtKB-SubCell"/>
</dbReference>
<dbReference type="GO" id="GO:0004594">
    <property type="term" value="F:pantothenate kinase activity"/>
    <property type="evidence" value="ECO:0007669"/>
    <property type="project" value="UniProtKB-UniRule"/>
</dbReference>
<evidence type="ECO:0000313" key="18">
    <source>
        <dbReference type="Proteomes" id="UP000823614"/>
    </source>
</evidence>
<dbReference type="InterPro" id="IPR006083">
    <property type="entry name" value="PRK/URK"/>
</dbReference>
<reference evidence="17" key="1">
    <citation type="submission" date="2020-10" db="EMBL/GenBank/DDBJ databases">
        <authorList>
            <person name="Gilroy R."/>
        </authorList>
    </citation>
    <scope>NUCLEOTIDE SEQUENCE</scope>
    <source>
        <strain evidence="17">C6-149</strain>
    </source>
</reference>
<keyword evidence="10 14" id="KW-0418">Kinase</keyword>
<dbReference type="InterPro" id="IPR027417">
    <property type="entry name" value="P-loop_NTPase"/>
</dbReference>
<evidence type="ECO:0000256" key="1">
    <source>
        <dbReference type="ARBA" id="ARBA00001206"/>
    </source>
</evidence>
<dbReference type="Proteomes" id="UP000823614">
    <property type="component" value="Unassembled WGS sequence"/>
</dbReference>
<evidence type="ECO:0000256" key="8">
    <source>
        <dbReference type="ARBA" id="ARBA00022679"/>
    </source>
</evidence>
<reference evidence="17" key="2">
    <citation type="journal article" date="2021" name="PeerJ">
        <title>Extensive microbial diversity within the chicken gut microbiome revealed by metagenomics and culture.</title>
        <authorList>
            <person name="Gilroy R."/>
            <person name="Ravi A."/>
            <person name="Getino M."/>
            <person name="Pursley I."/>
            <person name="Horton D.L."/>
            <person name="Alikhan N.F."/>
            <person name="Baker D."/>
            <person name="Gharbi K."/>
            <person name="Hall N."/>
            <person name="Watson M."/>
            <person name="Adriaenssens E.M."/>
            <person name="Foster-Nyarko E."/>
            <person name="Jarju S."/>
            <person name="Secka A."/>
            <person name="Antonio M."/>
            <person name="Oren A."/>
            <person name="Chaudhuri R.R."/>
            <person name="La Ragione R."/>
            <person name="Hildebrand F."/>
            <person name="Pallen M.J."/>
        </authorList>
    </citation>
    <scope>NUCLEOTIDE SEQUENCE</scope>
    <source>
        <strain evidence="17">C6-149</strain>
    </source>
</reference>
<evidence type="ECO:0000256" key="7">
    <source>
        <dbReference type="ARBA" id="ARBA00022490"/>
    </source>
</evidence>
<comment type="catalytic activity">
    <reaction evidence="1 14 15">
        <text>(R)-pantothenate + ATP = (R)-4'-phosphopantothenate + ADP + H(+)</text>
        <dbReference type="Rhea" id="RHEA:16373"/>
        <dbReference type="ChEBI" id="CHEBI:10986"/>
        <dbReference type="ChEBI" id="CHEBI:15378"/>
        <dbReference type="ChEBI" id="CHEBI:29032"/>
        <dbReference type="ChEBI" id="CHEBI:30616"/>
        <dbReference type="ChEBI" id="CHEBI:456216"/>
        <dbReference type="EC" id="2.7.1.33"/>
    </reaction>
</comment>
<dbReference type="GO" id="GO:0015937">
    <property type="term" value="P:coenzyme A biosynthetic process"/>
    <property type="evidence" value="ECO:0007669"/>
    <property type="project" value="UniProtKB-UniRule"/>
</dbReference>
<protein>
    <recommendedName>
        <fullName evidence="6 14">Pantothenate kinase</fullName>
        <ecNumber evidence="5 14">2.7.1.33</ecNumber>
    </recommendedName>
    <alternativeName>
        <fullName evidence="13 14">Pantothenic acid kinase</fullName>
    </alternativeName>
</protein>
<comment type="similarity">
    <text evidence="4 14 15">Belongs to the prokaryotic pantothenate kinase family.</text>
</comment>
<dbReference type="AlphaFoldDB" id="A0A9D9E4R1"/>
<evidence type="ECO:0000256" key="14">
    <source>
        <dbReference type="HAMAP-Rule" id="MF_00215"/>
    </source>
</evidence>
<proteinExistence type="inferred from homology"/>
<evidence type="ECO:0000313" key="17">
    <source>
        <dbReference type="EMBL" id="MBO8441319.1"/>
    </source>
</evidence>
<dbReference type="EMBL" id="JADIMP010000050">
    <property type="protein sequence ID" value="MBO8441319.1"/>
    <property type="molecule type" value="Genomic_DNA"/>
</dbReference>
<dbReference type="Gene3D" id="3.40.50.300">
    <property type="entry name" value="P-loop containing nucleotide triphosphate hydrolases"/>
    <property type="match status" value="1"/>
</dbReference>
<evidence type="ECO:0000256" key="9">
    <source>
        <dbReference type="ARBA" id="ARBA00022741"/>
    </source>
</evidence>
<dbReference type="HAMAP" id="MF_00215">
    <property type="entry name" value="Pantothen_kinase_1"/>
    <property type="match status" value="1"/>
</dbReference>
<sequence length="304" mass="35735">MKNFNMFTRQKWSSLYETQKVPVSEVQLNKIKSVNDKISLIDVKDIYIPLVNLIYLKYELYKDTIKKQNSFLNINAPITPFIIGIAGSVSVGKSTISRLLNILFNHLFSNIKVQQITTDGFLYSTKYLKEHNLLNKKGFPESYNMPKLINFLEMVKQNKNNIKVPKYSHEYYDILPNQFNNINNPDILIVEGINVLQISKDTDVFTSDFFDLSIYVDADKKNIKKWFINRFELLLDSSFQNPQNYYYDLAIGPRQKALNYANDVWKNINLPNLDQYILPTKNRANIIIHKDHDHLVDKLYIRNY</sequence>
<evidence type="ECO:0000256" key="10">
    <source>
        <dbReference type="ARBA" id="ARBA00022777"/>
    </source>
</evidence>
<evidence type="ECO:0000256" key="2">
    <source>
        <dbReference type="ARBA" id="ARBA00004496"/>
    </source>
</evidence>